<feature type="compositionally biased region" description="Basic and acidic residues" evidence="8">
    <location>
        <begin position="482"/>
        <end position="495"/>
    </location>
</feature>
<keyword evidence="6 7" id="KW-0408">Iron</keyword>
<evidence type="ECO:0000256" key="6">
    <source>
        <dbReference type="ARBA" id="ARBA00023004"/>
    </source>
</evidence>
<dbReference type="EC" id="1.11.1.5" evidence="11"/>
<name>A0A518CT09_9PLAN</name>
<evidence type="ECO:0000259" key="10">
    <source>
        <dbReference type="PROSITE" id="PS51007"/>
    </source>
</evidence>
<evidence type="ECO:0000256" key="1">
    <source>
        <dbReference type="ARBA" id="ARBA00004196"/>
    </source>
</evidence>
<feature type="region of interest" description="Disordered" evidence="8">
    <location>
        <begin position="475"/>
        <end position="514"/>
    </location>
</feature>
<dbReference type="InterPro" id="IPR009056">
    <property type="entry name" value="Cyt_c-like_dom"/>
</dbReference>
<feature type="signal peptide" evidence="9">
    <location>
        <begin position="1"/>
        <end position="31"/>
    </location>
</feature>
<dbReference type="InterPro" id="IPR018247">
    <property type="entry name" value="EF_Hand_1_Ca_BS"/>
</dbReference>
<dbReference type="PANTHER" id="PTHR30600:SF10">
    <property type="entry name" value="BLL6722 PROTEIN"/>
    <property type="match status" value="1"/>
</dbReference>
<keyword evidence="5 11" id="KW-0560">Oxidoreductase</keyword>
<dbReference type="GO" id="GO:0046872">
    <property type="term" value="F:metal ion binding"/>
    <property type="evidence" value="ECO:0007669"/>
    <property type="project" value="UniProtKB-KW"/>
</dbReference>
<dbReference type="AlphaFoldDB" id="A0A518CT09"/>
<evidence type="ECO:0000256" key="8">
    <source>
        <dbReference type="SAM" id="MobiDB-lite"/>
    </source>
</evidence>
<dbReference type="PROSITE" id="PS51007">
    <property type="entry name" value="CYTC"/>
    <property type="match status" value="1"/>
</dbReference>
<evidence type="ECO:0000313" key="12">
    <source>
        <dbReference type="Proteomes" id="UP000317178"/>
    </source>
</evidence>
<dbReference type="SUPFAM" id="SSF46626">
    <property type="entry name" value="Cytochrome c"/>
    <property type="match status" value="2"/>
</dbReference>
<evidence type="ECO:0000256" key="3">
    <source>
        <dbReference type="ARBA" id="ARBA00022723"/>
    </source>
</evidence>
<reference evidence="11 12" key="1">
    <citation type="submission" date="2019-02" db="EMBL/GenBank/DDBJ databases">
        <title>Deep-cultivation of Planctomycetes and their phenomic and genomic characterization uncovers novel biology.</title>
        <authorList>
            <person name="Wiegand S."/>
            <person name="Jogler M."/>
            <person name="Boedeker C."/>
            <person name="Pinto D."/>
            <person name="Vollmers J."/>
            <person name="Rivas-Marin E."/>
            <person name="Kohn T."/>
            <person name="Peeters S.H."/>
            <person name="Heuer A."/>
            <person name="Rast P."/>
            <person name="Oberbeckmann S."/>
            <person name="Bunk B."/>
            <person name="Jeske O."/>
            <person name="Meyerdierks A."/>
            <person name="Storesund J.E."/>
            <person name="Kallscheuer N."/>
            <person name="Luecker S."/>
            <person name="Lage O.M."/>
            <person name="Pohl T."/>
            <person name="Merkel B.J."/>
            <person name="Hornburger P."/>
            <person name="Mueller R.-W."/>
            <person name="Bruemmer F."/>
            <person name="Labrenz M."/>
            <person name="Spormann A.M."/>
            <person name="Op den Camp H."/>
            <person name="Overmann J."/>
            <person name="Amann R."/>
            <person name="Jetten M.S.M."/>
            <person name="Mascher T."/>
            <person name="Medema M.H."/>
            <person name="Devos D.P."/>
            <person name="Kaster A.-K."/>
            <person name="Ovreas L."/>
            <person name="Rohde M."/>
            <person name="Galperin M.Y."/>
            <person name="Jogler C."/>
        </authorList>
    </citation>
    <scope>NUCLEOTIDE SEQUENCE [LARGE SCALE GENOMIC DNA]</scope>
    <source>
        <strain evidence="11 12">Pla110</strain>
    </source>
</reference>
<accession>A0A518CT09</accession>
<keyword evidence="11" id="KW-0575">Peroxidase</keyword>
<dbReference type="GO" id="GO:0030313">
    <property type="term" value="C:cell envelope"/>
    <property type="evidence" value="ECO:0007669"/>
    <property type="project" value="UniProtKB-SubCell"/>
</dbReference>
<evidence type="ECO:0000313" key="11">
    <source>
        <dbReference type="EMBL" id="QDU82367.1"/>
    </source>
</evidence>
<dbReference type="InterPro" id="IPR036909">
    <property type="entry name" value="Cyt_c-like_dom_sf"/>
</dbReference>
<evidence type="ECO:0000256" key="2">
    <source>
        <dbReference type="ARBA" id="ARBA00022617"/>
    </source>
</evidence>
<dbReference type="PANTHER" id="PTHR30600">
    <property type="entry name" value="CYTOCHROME C PEROXIDASE-RELATED"/>
    <property type="match status" value="1"/>
</dbReference>
<protein>
    <submittedName>
        <fullName evidence="11">Cytochrome c551 peroxidase</fullName>
        <ecNumber evidence="11">1.11.1.5</ecNumber>
    </submittedName>
</protein>
<dbReference type="Gene3D" id="1.10.238.10">
    <property type="entry name" value="EF-hand"/>
    <property type="match status" value="1"/>
</dbReference>
<comment type="subcellular location">
    <subcellularLocation>
        <location evidence="1">Cell envelope</location>
    </subcellularLocation>
</comment>
<feature type="domain" description="Cytochrome c" evidence="10">
    <location>
        <begin position="244"/>
        <end position="370"/>
    </location>
</feature>
<dbReference type="GO" id="GO:0009055">
    <property type="term" value="F:electron transfer activity"/>
    <property type="evidence" value="ECO:0007669"/>
    <property type="project" value="InterPro"/>
</dbReference>
<dbReference type="GO" id="GO:0004130">
    <property type="term" value="F:cytochrome-c peroxidase activity"/>
    <property type="evidence" value="ECO:0007669"/>
    <property type="project" value="UniProtKB-EC"/>
</dbReference>
<dbReference type="Gene3D" id="1.10.760.10">
    <property type="entry name" value="Cytochrome c-like domain"/>
    <property type="match status" value="2"/>
</dbReference>
<feature type="chain" id="PRO_5022146014" evidence="9">
    <location>
        <begin position="32"/>
        <end position="797"/>
    </location>
</feature>
<organism evidence="11 12">
    <name type="scientific">Polystyrenella longa</name>
    <dbReference type="NCBI Taxonomy" id="2528007"/>
    <lineage>
        <taxon>Bacteria</taxon>
        <taxon>Pseudomonadati</taxon>
        <taxon>Planctomycetota</taxon>
        <taxon>Planctomycetia</taxon>
        <taxon>Planctomycetales</taxon>
        <taxon>Planctomycetaceae</taxon>
        <taxon>Polystyrenella</taxon>
    </lineage>
</organism>
<proteinExistence type="predicted"/>
<evidence type="ECO:0000256" key="9">
    <source>
        <dbReference type="SAM" id="SignalP"/>
    </source>
</evidence>
<keyword evidence="2 7" id="KW-0349">Heme</keyword>
<dbReference type="EMBL" id="CP036281">
    <property type="protein sequence ID" value="QDU82367.1"/>
    <property type="molecule type" value="Genomic_DNA"/>
</dbReference>
<dbReference type="SUPFAM" id="SSF47473">
    <property type="entry name" value="EF-hand"/>
    <property type="match status" value="1"/>
</dbReference>
<dbReference type="InterPro" id="IPR051395">
    <property type="entry name" value="Cytochrome_c_Peroxidase/MauG"/>
</dbReference>
<dbReference type="Pfam" id="PF00034">
    <property type="entry name" value="Cytochrom_C"/>
    <property type="match status" value="1"/>
</dbReference>
<gene>
    <name evidence="11" type="primary">ccp_2</name>
    <name evidence="11" type="ORF">Pla110_41220</name>
</gene>
<evidence type="ECO:0000256" key="4">
    <source>
        <dbReference type="ARBA" id="ARBA00022729"/>
    </source>
</evidence>
<keyword evidence="3 7" id="KW-0479">Metal-binding</keyword>
<dbReference type="GO" id="GO:0020037">
    <property type="term" value="F:heme binding"/>
    <property type="evidence" value="ECO:0007669"/>
    <property type="project" value="InterPro"/>
</dbReference>
<dbReference type="Pfam" id="PF03150">
    <property type="entry name" value="CCP_MauG"/>
    <property type="match status" value="1"/>
</dbReference>
<evidence type="ECO:0000256" key="5">
    <source>
        <dbReference type="ARBA" id="ARBA00023002"/>
    </source>
</evidence>
<dbReference type="PROSITE" id="PS00018">
    <property type="entry name" value="EF_HAND_1"/>
    <property type="match status" value="1"/>
</dbReference>
<evidence type="ECO:0000256" key="7">
    <source>
        <dbReference type="PROSITE-ProRule" id="PRU00433"/>
    </source>
</evidence>
<dbReference type="InterPro" id="IPR011992">
    <property type="entry name" value="EF-hand-dom_pair"/>
</dbReference>
<sequence length="797" mass="89246" precursor="true">MRTCEIRMTRRTAGIISVLFLNCLMAGPSTAAESVTENNPSSVNVQLNLPDEPFVYSEDAFPDHFAASGIMSFDTSPEDNLITNAGATLGRVLFYDKSMSANRTVSCSSCHVQQNAFSDPRKFSVGFDGQQTDRNSMALNDLRFVRAGFFWDERAESLEEAVLIPLYSHVEMGMSPELMLERISKSDVYPSLFQVAFGAQSITEENVGRALAQFIRAMTTSQSRYDEGATQVASSKDLFPNFSNSENLGKELFHEKCAACHTLGVKDQIAIFSMFRSLNNGIDADASARDGGRGDISYNPTEIGLFKASSLRNIEFTAPYMHDGRHKTLEEVIAHYSDHVSRHPNISAVRRFLLTKEEQTALVDFLKTLSDRKLLEDPRFSNPWQTSDLSAVASIPVANPVPGHVAQQGNSNSEILDEIGIRKRLKNGQSVPAGSTLIWLHTLDKDQDGSFNKEETKAVAQLLLETESLFLRLERRRRRGPAGRERPQNEEEKATDAGSQTGDFNGDGETTTREAEQYQSLKRLLEMGDGGRLQVLLDRVMNRLDLDPLIYSTVRQKVFSAKQKLNQDVLRQDQKMIEQMQELLGKENYEKYQQLVISSQSNTRGRNLNRSLLSLEEVQEQIWKYDENVNGVLEVSELHELTRAMNTPPGGFGQKPTAPADIIEFCNRMLKFDQNDDQKVSQQELPERMSDFALRADANQDGGMSLEEAKAHFRTAAFERLVFDGIYVGGAFANTLLFTQSSIEDLDLPSQTLNEFHELMASHEEKISEMAQASLTQLFAEIQKMIPPAGNKQASRE</sequence>
<keyword evidence="12" id="KW-1185">Reference proteome</keyword>
<keyword evidence="4 9" id="KW-0732">Signal</keyword>
<dbReference type="Proteomes" id="UP000317178">
    <property type="component" value="Chromosome"/>
</dbReference>
<dbReference type="InterPro" id="IPR004852">
    <property type="entry name" value="Di-haem_cyt_c_peroxidsae"/>
</dbReference>
<dbReference type="KEGG" id="plon:Pla110_41220"/>